<protein>
    <submittedName>
        <fullName evidence="1">Uncharacterized protein</fullName>
    </submittedName>
</protein>
<dbReference type="EMBL" id="CM042046">
    <property type="protein sequence ID" value="KAI3675191.1"/>
    <property type="molecule type" value="Genomic_DNA"/>
</dbReference>
<gene>
    <name evidence="1" type="ORF">L1987_84777</name>
</gene>
<reference evidence="2" key="1">
    <citation type="journal article" date="2022" name="Mol. Ecol. Resour.">
        <title>The genomes of chicory, endive, great burdock and yacon provide insights into Asteraceae palaeo-polyploidization history and plant inulin production.</title>
        <authorList>
            <person name="Fan W."/>
            <person name="Wang S."/>
            <person name="Wang H."/>
            <person name="Wang A."/>
            <person name="Jiang F."/>
            <person name="Liu H."/>
            <person name="Zhao H."/>
            <person name="Xu D."/>
            <person name="Zhang Y."/>
        </authorList>
    </citation>
    <scope>NUCLEOTIDE SEQUENCE [LARGE SCALE GENOMIC DNA]</scope>
    <source>
        <strain evidence="2">cv. Yunnan</strain>
    </source>
</reference>
<organism evidence="1 2">
    <name type="scientific">Smallanthus sonchifolius</name>
    <dbReference type="NCBI Taxonomy" id="185202"/>
    <lineage>
        <taxon>Eukaryota</taxon>
        <taxon>Viridiplantae</taxon>
        <taxon>Streptophyta</taxon>
        <taxon>Embryophyta</taxon>
        <taxon>Tracheophyta</taxon>
        <taxon>Spermatophyta</taxon>
        <taxon>Magnoliopsida</taxon>
        <taxon>eudicotyledons</taxon>
        <taxon>Gunneridae</taxon>
        <taxon>Pentapetalae</taxon>
        <taxon>asterids</taxon>
        <taxon>campanulids</taxon>
        <taxon>Asterales</taxon>
        <taxon>Asteraceae</taxon>
        <taxon>Asteroideae</taxon>
        <taxon>Heliantheae alliance</taxon>
        <taxon>Millerieae</taxon>
        <taxon>Smallanthus</taxon>
    </lineage>
</organism>
<proteinExistence type="predicted"/>
<evidence type="ECO:0000313" key="1">
    <source>
        <dbReference type="EMBL" id="KAI3675191.1"/>
    </source>
</evidence>
<dbReference type="Proteomes" id="UP001056120">
    <property type="component" value="Linkage Group LG29"/>
</dbReference>
<name>A0ACB8XV89_9ASTR</name>
<sequence>MVDGWAGVAGEILKLKPLIFYHLKNFLLVKTEKDTEEAMDPGSLSFNTGEPQIQLYFLLGLVYAVVTPILLPLIVVFFGLAYVVYRLQIINVYNQQYESTGAFWPDVHGRIITALIVSQLLLMGLLSTKEAAQSTPLLIMLPVLTIWFHRFCKGRFEPLLLGSLYSQQIRSSQSNHNWHRPSPFHLDPFGLLPDRPICYDERHTRTRTGACLNVKDYLENAYKHPVFNENKWDVSDDGVSEDEWPKEPALVATKRSSRTNTPAQSQRSESTRTLLCVTDERSCPLDRL</sequence>
<keyword evidence="2" id="KW-1185">Reference proteome</keyword>
<comment type="caution">
    <text evidence="1">The sequence shown here is derived from an EMBL/GenBank/DDBJ whole genome shotgun (WGS) entry which is preliminary data.</text>
</comment>
<accession>A0ACB8XV89</accession>
<reference evidence="1 2" key="2">
    <citation type="journal article" date="2022" name="Mol. Ecol. Resour.">
        <title>The genomes of chicory, endive, great burdock and yacon provide insights into Asteraceae paleo-polyploidization history and plant inulin production.</title>
        <authorList>
            <person name="Fan W."/>
            <person name="Wang S."/>
            <person name="Wang H."/>
            <person name="Wang A."/>
            <person name="Jiang F."/>
            <person name="Liu H."/>
            <person name="Zhao H."/>
            <person name="Xu D."/>
            <person name="Zhang Y."/>
        </authorList>
    </citation>
    <scope>NUCLEOTIDE SEQUENCE [LARGE SCALE GENOMIC DNA]</scope>
    <source>
        <strain evidence="2">cv. Yunnan</strain>
        <tissue evidence="1">Leaves</tissue>
    </source>
</reference>
<evidence type="ECO:0000313" key="2">
    <source>
        <dbReference type="Proteomes" id="UP001056120"/>
    </source>
</evidence>